<proteinExistence type="predicted"/>
<keyword evidence="2" id="KW-1185">Reference proteome</keyword>
<dbReference type="OrthoDB" id="6376700at2"/>
<organism evidence="1 2">
    <name type="scientific">Streptomyces hoynatensis</name>
    <dbReference type="NCBI Taxonomy" id="1141874"/>
    <lineage>
        <taxon>Bacteria</taxon>
        <taxon>Bacillati</taxon>
        <taxon>Actinomycetota</taxon>
        <taxon>Actinomycetes</taxon>
        <taxon>Kitasatosporales</taxon>
        <taxon>Streptomycetaceae</taxon>
        <taxon>Streptomyces</taxon>
    </lineage>
</organism>
<dbReference type="Proteomes" id="UP000272474">
    <property type="component" value="Unassembled WGS sequence"/>
</dbReference>
<dbReference type="AlphaFoldDB" id="A0A3A9Z9F3"/>
<dbReference type="EMBL" id="RBAL01000003">
    <property type="protein sequence ID" value="RKN44940.1"/>
    <property type="molecule type" value="Genomic_DNA"/>
</dbReference>
<evidence type="ECO:0000313" key="2">
    <source>
        <dbReference type="Proteomes" id="UP000272474"/>
    </source>
</evidence>
<dbReference type="RefSeq" id="WP_120676822.1">
    <property type="nucleotide sequence ID" value="NZ_RBAL01000003.1"/>
</dbReference>
<name>A0A3A9Z9F3_9ACTN</name>
<evidence type="ECO:0000313" key="1">
    <source>
        <dbReference type="EMBL" id="RKN44940.1"/>
    </source>
</evidence>
<accession>A0A3A9Z9F3</accession>
<gene>
    <name evidence="1" type="ORF">D7294_07480</name>
</gene>
<protein>
    <submittedName>
        <fullName evidence="1">Uncharacterized protein</fullName>
    </submittedName>
</protein>
<sequence>MDASTATRTYRIESGPMALELLQEGRLVRLRLCHGEETFLDGELGGMLLLSTGRPWRPAHPGLRSARVRRTDGALTVSGTVGGLAAELSFAFAGGTLRAALTWRNAGERPLRDLTAGLALHLPEAGPEAVTLPQVLYRGNPSADPGRPVPRLGRGPHGGLVVEEHRLPVPCAHAEWQPPGGPRFLTVYALDPGEGSLGALAGERTSLLALSGPVMFDGEADVAYTHKATTSPHHGGYRELAPGGAFTLGYALHWGRPARPGHGFRDLVHRGLRLYAPAGAAPLSLDRMIELKSAAMDRRWREGPDVAGYLKFPGPGHEPGFLYGWTGQCLRLAWCDARLGLERGEEWRLARCRRAVDFYLEGSAAGAPEGLRLACYGLADGRWTTFERGGVPFVSARAYGDTLGDLADIVTLFADRGLPVPERWTTALAEGLDAVCRGLTPEGLVPLGWRLADGAPLPAPPGSAGLPCVLALLKSQRAVPSRRRFAAAAALFERYRQAHAEDFSRPFSHATLDAACEDKEAGMAFFQCAYEMLLTTGHSRYLDVASAAADWLLTWVYQWNPGHPPGSPLAERGFDATGWPGVSVQNHHLDVFFPVPELARFGELAERPEYTRLARLIMHALGQGVCTGPGEWDFAEPGEQGEGFYPTNWQERGTSNTWNPSWVTAHPLANALRLRGAPPALGG</sequence>
<comment type="caution">
    <text evidence="1">The sequence shown here is derived from an EMBL/GenBank/DDBJ whole genome shotgun (WGS) entry which is preliminary data.</text>
</comment>
<reference evidence="1 2" key="1">
    <citation type="journal article" date="2014" name="Int. J. Syst. Evol. Microbiol.">
        <title>Streptomyces hoynatensis sp. nov., isolated from deep marine sediment.</title>
        <authorList>
            <person name="Veyisoglu A."/>
            <person name="Sahin N."/>
        </authorList>
    </citation>
    <scope>NUCLEOTIDE SEQUENCE [LARGE SCALE GENOMIC DNA]</scope>
    <source>
        <strain evidence="1 2">KCTC 29097</strain>
    </source>
</reference>